<proteinExistence type="predicted"/>
<keyword evidence="3" id="KW-1185">Reference proteome</keyword>
<protein>
    <submittedName>
        <fullName evidence="2">Phosphate transport system regulatory protein PhoU</fullName>
    </submittedName>
</protein>
<accession>A0ABU5RGU1</accession>
<dbReference type="RefSeq" id="WP_323333871.1">
    <property type="nucleotide sequence ID" value="NZ_JAYFSI010000012.1"/>
</dbReference>
<gene>
    <name evidence="2" type="ORF">VA596_38080</name>
</gene>
<evidence type="ECO:0000313" key="3">
    <source>
        <dbReference type="Proteomes" id="UP001304298"/>
    </source>
</evidence>
<evidence type="ECO:0000259" key="1">
    <source>
        <dbReference type="Pfam" id="PF01895"/>
    </source>
</evidence>
<dbReference type="Gene3D" id="1.20.58.220">
    <property type="entry name" value="Phosphate transport system protein phou homolog 2, domain 2"/>
    <property type="match status" value="1"/>
</dbReference>
<dbReference type="InterPro" id="IPR038078">
    <property type="entry name" value="PhoU-like_sf"/>
</dbReference>
<reference evidence="2 3" key="1">
    <citation type="submission" date="2023-12" db="EMBL/GenBank/DDBJ databases">
        <title>Amycolatopsis sp. V23-08.</title>
        <authorList>
            <person name="Somphong A."/>
        </authorList>
    </citation>
    <scope>NUCLEOTIDE SEQUENCE [LARGE SCALE GENOMIC DNA]</scope>
    <source>
        <strain evidence="2 3">V23-08</strain>
    </source>
</reference>
<dbReference type="EMBL" id="JAYFSI010000012">
    <property type="protein sequence ID" value="MEA5365388.1"/>
    <property type="molecule type" value="Genomic_DNA"/>
</dbReference>
<organism evidence="2 3">
    <name type="scientific">Amycolatopsis heterodermiae</name>
    <dbReference type="NCBI Taxonomy" id="3110235"/>
    <lineage>
        <taxon>Bacteria</taxon>
        <taxon>Bacillati</taxon>
        <taxon>Actinomycetota</taxon>
        <taxon>Actinomycetes</taxon>
        <taxon>Pseudonocardiales</taxon>
        <taxon>Pseudonocardiaceae</taxon>
        <taxon>Amycolatopsis</taxon>
    </lineage>
</organism>
<dbReference type="Proteomes" id="UP001304298">
    <property type="component" value="Unassembled WGS sequence"/>
</dbReference>
<dbReference type="InterPro" id="IPR026022">
    <property type="entry name" value="PhoU_dom"/>
</dbReference>
<comment type="caution">
    <text evidence="2">The sequence shown here is derived from an EMBL/GenBank/DDBJ whole genome shotgun (WGS) entry which is preliminary data.</text>
</comment>
<evidence type="ECO:0000313" key="2">
    <source>
        <dbReference type="EMBL" id="MEA5365388.1"/>
    </source>
</evidence>
<dbReference type="SUPFAM" id="SSF109755">
    <property type="entry name" value="PhoU-like"/>
    <property type="match status" value="1"/>
</dbReference>
<dbReference type="Pfam" id="PF01895">
    <property type="entry name" value="PhoU"/>
    <property type="match status" value="1"/>
</dbReference>
<sequence length="188" mass="20098">MRTHESAAAELVRLTRATAAAMKRATVALEEADVALADDIVADSVRLDREREELARRVPTVLAPAVPVLAAIHALTELERLSGFALQVARAVQRAYPHPVVPHALTPAFVELGRLAVWLVELAADGEHARASIGVDDDLADLRGILATLREPADIAALSRVYERFAEHAVVLGRLMKSAAPGSRVTAA</sequence>
<feature type="domain" description="PhoU" evidence="1">
    <location>
        <begin position="12"/>
        <end position="91"/>
    </location>
</feature>
<name>A0ABU5RGU1_9PSEU</name>